<name>A0A0S6VU39_9BACT</name>
<keyword evidence="2" id="KW-1185">Reference proteome</keyword>
<reference evidence="1" key="1">
    <citation type="journal article" date="2015" name="PeerJ">
        <title>First genomic representation of candidate bacterial phylum KSB3 points to enhanced environmental sensing as a trigger of wastewater bulking.</title>
        <authorList>
            <person name="Sekiguchi Y."/>
            <person name="Ohashi A."/>
            <person name="Parks D.H."/>
            <person name="Yamauchi T."/>
            <person name="Tyson G.W."/>
            <person name="Hugenholtz P."/>
        </authorList>
    </citation>
    <scope>NUCLEOTIDE SEQUENCE [LARGE SCALE GENOMIC DNA]</scope>
</reference>
<dbReference type="Proteomes" id="UP000030700">
    <property type="component" value="Unassembled WGS sequence"/>
</dbReference>
<evidence type="ECO:0000313" key="2">
    <source>
        <dbReference type="Proteomes" id="UP000030700"/>
    </source>
</evidence>
<evidence type="ECO:0000313" key="1">
    <source>
        <dbReference type="EMBL" id="GAK51080.1"/>
    </source>
</evidence>
<organism evidence="1">
    <name type="scientific">Candidatus Moduliflexus flocculans</name>
    <dbReference type="NCBI Taxonomy" id="1499966"/>
    <lineage>
        <taxon>Bacteria</taxon>
        <taxon>Candidatus Moduliflexota</taxon>
        <taxon>Candidatus Moduliflexia</taxon>
        <taxon>Candidatus Moduliflexales</taxon>
        <taxon>Candidatus Moduliflexaceae</taxon>
    </lineage>
</organism>
<accession>A0A0S6VU39</accession>
<dbReference type="HOGENOM" id="CLU_1425453_0_0_0"/>
<gene>
    <name evidence="1" type="ORF">U14_02322</name>
</gene>
<protein>
    <submittedName>
        <fullName evidence="1">Uncharacterized protein</fullName>
    </submittedName>
</protein>
<dbReference type="EMBL" id="DF820456">
    <property type="protein sequence ID" value="GAK51080.1"/>
    <property type="molecule type" value="Genomic_DNA"/>
</dbReference>
<sequence>MVAHPVGDDRADAILRPIRQKQQAGVGVADIHVVDAVAFFVRPRQFMHFNHAGKIVVNRGADNEADLRASAHHFFVNKVLWRGFANKRPVVHHLIEPTFCLLIDLRIVQVNLRRQINFGAIHAQKRQRIRGGDGSRFRRVDDVIGQRSHARRRLRRRAIRSEWSNYCHINTIGRRSNVPDSSCRSFHKNH</sequence>
<dbReference type="AlphaFoldDB" id="A0A0S6VU39"/>
<proteinExistence type="predicted"/>